<accession>A0A6J4UKZ9</accession>
<dbReference type="EMBL" id="CADCWJ010000203">
    <property type="protein sequence ID" value="CAA9550871.1"/>
    <property type="molecule type" value="Genomic_DNA"/>
</dbReference>
<sequence length="46" mass="5274">RRAPLLPERAPTDDVSGDRDHARRARLQPARGRPARRPRSPPERPL</sequence>
<feature type="compositionally biased region" description="Basic and acidic residues" evidence="1">
    <location>
        <begin position="10"/>
        <end position="21"/>
    </location>
</feature>
<organism evidence="2">
    <name type="scientific">uncultured Thermomicrobiales bacterium</name>
    <dbReference type="NCBI Taxonomy" id="1645740"/>
    <lineage>
        <taxon>Bacteria</taxon>
        <taxon>Pseudomonadati</taxon>
        <taxon>Thermomicrobiota</taxon>
        <taxon>Thermomicrobia</taxon>
        <taxon>Thermomicrobiales</taxon>
        <taxon>environmental samples</taxon>
    </lineage>
</organism>
<evidence type="ECO:0000256" key="1">
    <source>
        <dbReference type="SAM" id="MobiDB-lite"/>
    </source>
</evidence>
<evidence type="ECO:0000313" key="2">
    <source>
        <dbReference type="EMBL" id="CAA9550871.1"/>
    </source>
</evidence>
<protein>
    <submittedName>
        <fullName evidence="2">Uncharacterized protein</fullName>
    </submittedName>
</protein>
<name>A0A6J4UKZ9_9BACT</name>
<reference evidence="2" key="1">
    <citation type="submission" date="2020-02" db="EMBL/GenBank/DDBJ databases">
        <authorList>
            <person name="Meier V. D."/>
        </authorList>
    </citation>
    <scope>NUCLEOTIDE SEQUENCE</scope>
    <source>
        <strain evidence="2">AVDCRST_MAG87</strain>
    </source>
</reference>
<gene>
    <name evidence="2" type="ORF">AVDCRST_MAG87-853</name>
</gene>
<feature type="non-terminal residue" evidence="2">
    <location>
        <position position="1"/>
    </location>
</feature>
<proteinExistence type="predicted"/>
<feature type="region of interest" description="Disordered" evidence="1">
    <location>
        <begin position="1"/>
        <end position="46"/>
    </location>
</feature>
<dbReference type="AlphaFoldDB" id="A0A6J4UKZ9"/>
<feature type="non-terminal residue" evidence="2">
    <location>
        <position position="46"/>
    </location>
</feature>